<feature type="compositionally biased region" description="Basic and acidic residues" evidence="1">
    <location>
        <begin position="180"/>
        <end position="193"/>
    </location>
</feature>
<comment type="caution">
    <text evidence="3">The sequence shown here is derived from an EMBL/GenBank/DDBJ whole genome shotgun (WGS) entry which is preliminary data.</text>
</comment>
<gene>
    <name evidence="3" type="ORF">GL263_09165</name>
</gene>
<dbReference type="EMBL" id="WMLF01000095">
    <property type="protein sequence ID" value="MBB1243728.1"/>
    <property type="molecule type" value="Genomic_DNA"/>
</dbReference>
<sequence>MRLSDELPQDHRLATVYRYGAALGGVLLLAFGVLGFLDRLAFFDTTGQQVAGLSSNGLLSLVSVVVGITLMAGAVIGGNVASTLNMVVGGLFILSGFAGLAVLDSGANLLAFRMPNVIFAFTVGLLILTFGMYGRVSGGLPHDNPYWRARHPDQAAREAVTGPSVTALPSVGPTDPSPPEARRSPDSFPRRPG</sequence>
<evidence type="ECO:0000256" key="2">
    <source>
        <dbReference type="SAM" id="Phobius"/>
    </source>
</evidence>
<accession>A0ABR6EEQ1</accession>
<keyword evidence="4" id="KW-1185">Reference proteome</keyword>
<dbReference type="Proteomes" id="UP000766698">
    <property type="component" value="Unassembled WGS sequence"/>
</dbReference>
<proteinExistence type="predicted"/>
<feature type="transmembrane region" description="Helical" evidence="2">
    <location>
        <begin position="58"/>
        <end position="78"/>
    </location>
</feature>
<keyword evidence="2" id="KW-0472">Membrane</keyword>
<organism evidence="3 4">
    <name type="scientific">Streptomyces durbertensis</name>
    <dbReference type="NCBI Taxonomy" id="2448886"/>
    <lineage>
        <taxon>Bacteria</taxon>
        <taxon>Bacillati</taxon>
        <taxon>Actinomycetota</taxon>
        <taxon>Actinomycetes</taxon>
        <taxon>Kitasatosporales</taxon>
        <taxon>Streptomycetaceae</taxon>
        <taxon>Streptomyces</taxon>
    </lineage>
</organism>
<keyword evidence="2" id="KW-1133">Transmembrane helix</keyword>
<keyword evidence="2" id="KW-0812">Transmembrane</keyword>
<evidence type="ECO:0000313" key="3">
    <source>
        <dbReference type="EMBL" id="MBB1243728.1"/>
    </source>
</evidence>
<feature type="transmembrane region" description="Helical" evidence="2">
    <location>
        <begin position="84"/>
        <end position="103"/>
    </location>
</feature>
<name>A0ABR6EEQ1_9ACTN</name>
<reference evidence="4" key="1">
    <citation type="journal article" date="2020" name="Syst. Appl. Microbiol.">
        <title>Streptomyces alkaliterrae sp. nov., isolated from an alkaline soil, and emended descriptions of Streptomyces alkaliphilus, Streptomyces calidiresistens and Streptomyces durbertensis.</title>
        <authorList>
            <person name="Swiecimska M."/>
            <person name="Golinska P."/>
            <person name="Nouioui I."/>
            <person name="Wypij M."/>
            <person name="Rai M."/>
            <person name="Sangal V."/>
            <person name="Goodfellow M."/>
        </authorList>
    </citation>
    <scope>NUCLEOTIDE SEQUENCE [LARGE SCALE GENOMIC DNA]</scope>
    <source>
        <strain evidence="4">DSM 104538</strain>
    </source>
</reference>
<protein>
    <submittedName>
        <fullName evidence="3">DUF4383 domain-containing protein</fullName>
    </submittedName>
</protein>
<evidence type="ECO:0000256" key="1">
    <source>
        <dbReference type="SAM" id="MobiDB-lite"/>
    </source>
</evidence>
<feature type="transmembrane region" description="Helical" evidence="2">
    <location>
        <begin position="16"/>
        <end position="37"/>
    </location>
</feature>
<dbReference type="RefSeq" id="WP_182855100.1">
    <property type="nucleotide sequence ID" value="NZ_WMLF01000095.1"/>
</dbReference>
<evidence type="ECO:0000313" key="4">
    <source>
        <dbReference type="Proteomes" id="UP000766698"/>
    </source>
</evidence>
<feature type="transmembrane region" description="Helical" evidence="2">
    <location>
        <begin position="115"/>
        <end position="134"/>
    </location>
</feature>
<feature type="region of interest" description="Disordered" evidence="1">
    <location>
        <begin position="153"/>
        <end position="193"/>
    </location>
</feature>
<dbReference type="Pfam" id="PF14325">
    <property type="entry name" value="DUF4383"/>
    <property type="match status" value="1"/>
</dbReference>